<dbReference type="InterPro" id="IPR000477">
    <property type="entry name" value="RT_dom"/>
</dbReference>
<gene>
    <name evidence="2" type="primary">ltrA</name>
    <name evidence="2" type="ORF">WMO65_25935</name>
</gene>
<keyword evidence="2" id="KW-0548">Nucleotidyltransferase</keyword>
<comment type="caution">
    <text evidence="2">The sequence shown here is derived from an EMBL/GenBank/DDBJ whole genome shotgun (WGS) entry which is preliminary data.</text>
</comment>
<dbReference type="Pfam" id="PF00078">
    <property type="entry name" value="RVT_1"/>
    <property type="match status" value="1"/>
</dbReference>
<dbReference type="Proteomes" id="UP001457898">
    <property type="component" value="Unassembled WGS sequence"/>
</dbReference>
<reference evidence="2 3" key="1">
    <citation type="submission" date="2024-03" db="EMBL/GenBank/DDBJ databases">
        <title>Human intestinal bacterial collection.</title>
        <authorList>
            <person name="Pauvert C."/>
            <person name="Hitch T.C.A."/>
            <person name="Clavel T."/>
        </authorList>
    </citation>
    <scope>NUCLEOTIDE SEQUENCE [LARGE SCALE GENOMIC DNA]</scope>
    <source>
        <strain evidence="2 3">CLA-SR-H028</strain>
    </source>
</reference>
<dbReference type="EC" id="2.7.7.49" evidence="2"/>
<dbReference type="CDD" id="cd00085">
    <property type="entry name" value="HNHc"/>
    <property type="match status" value="1"/>
</dbReference>
<keyword evidence="3" id="KW-1185">Reference proteome</keyword>
<dbReference type="PROSITE" id="PS50878">
    <property type="entry name" value="RT_POL"/>
    <property type="match status" value="1"/>
</dbReference>
<dbReference type="InterPro" id="IPR043502">
    <property type="entry name" value="DNA/RNA_pol_sf"/>
</dbReference>
<dbReference type="InterPro" id="IPR051083">
    <property type="entry name" value="GrpII_Intron_Splice-Mob/Def"/>
</dbReference>
<keyword evidence="2" id="KW-0695">RNA-directed DNA polymerase</keyword>
<feature type="domain" description="Reverse transcriptase" evidence="1">
    <location>
        <begin position="81"/>
        <end position="338"/>
    </location>
</feature>
<dbReference type="GO" id="GO:0003964">
    <property type="term" value="F:RNA-directed DNA polymerase activity"/>
    <property type="evidence" value="ECO:0007669"/>
    <property type="project" value="UniProtKB-KW"/>
</dbReference>
<dbReference type="InterPro" id="IPR030931">
    <property type="entry name" value="Group_II_RT_mat"/>
</dbReference>
<accession>A0ABV1DVL9</accession>
<dbReference type="CDD" id="cd01651">
    <property type="entry name" value="RT_G2_intron"/>
    <property type="match status" value="1"/>
</dbReference>
<dbReference type="PANTHER" id="PTHR34047">
    <property type="entry name" value="NUCLEAR INTRON MATURASE 1, MITOCHONDRIAL-RELATED"/>
    <property type="match status" value="1"/>
</dbReference>
<dbReference type="EMBL" id="JBBMFP010000055">
    <property type="protein sequence ID" value="MEQ2434432.1"/>
    <property type="molecule type" value="Genomic_DNA"/>
</dbReference>
<dbReference type="PANTHER" id="PTHR34047:SF8">
    <property type="entry name" value="PROTEIN YKFC"/>
    <property type="match status" value="1"/>
</dbReference>
<dbReference type="SUPFAM" id="SSF56672">
    <property type="entry name" value="DNA/RNA polymerases"/>
    <property type="match status" value="1"/>
</dbReference>
<sequence length="605" mass="71944">MKKTNKLRYAEYYDMQSKLDQLYMQSKNGNNFYKLTKLMESEENIRLAYRNIKKNMGSHTAGVDGKTIADIEDLTVEEVVTKIREMFKWYEPEKVRRVYIPKPDGRKRPLGIPAIWDRLFQQCILQILEPICEAKFHPHSYGFRPNRSAHHAIARANHFMNNKGNGYHYCVDMDIKGFFDNVNHGKLLKQMWTMGIREKKLLSIISTLLKAEIIGEGKPIKGTPQGGILSPLLANIVLNELDWWISNQWETIKTIREYTTHKGARRALMRQRKNLKHCYMVRYADDFKIFCRDYPSALRLYHATQDFIERRLKLEISPEKSKIVNLRKQRSEFLGFTMYVRPKRNGYVAYSHMSDKAIRHAHDKLKQSIKRIAKEQSRDAVWKYNTVVMGIHNYYEVATHVNRDLAHMSQHLTKSLYNRLRRDWRPASKADLSITLLKRYGRYNPKWYKAHDMIIIPIYTWKHRYAIQFNQNICPYTKEGRALIHNNLKAVSREVLIHIQRYYCDYRSIEYNDNRISKFISQYGKCAISGEELTLRDWECHHKVPLKYGGTDKYNNLIIMILPFHKAIHKRDRKELDNLMEKYQLSEQKRKLCIELHELANQSEK</sequence>
<evidence type="ECO:0000259" key="1">
    <source>
        <dbReference type="PROSITE" id="PS50878"/>
    </source>
</evidence>
<evidence type="ECO:0000313" key="2">
    <source>
        <dbReference type="EMBL" id="MEQ2434432.1"/>
    </source>
</evidence>
<protein>
    <submittedName>
        <fullName evidence="2">Group II intron reverse transcriptase/maturase</fullName>
        <ecNumber evidence="2">2.7.7.49</ecNumber>
    </submittedName>
</protein>
<dbReference type="Gene3D" id="1.10.30.50">
    <property type="match status" value="1"/>
</dbReference>
<dbReference type="InterPro" id="IPR003615">
    <property type="entry name" value="HNH_nuc"/>
</dbReference>
<organism evidence="2 3">
    <name type="scientific">Blautia caccae</name>
    <dbReference type="NCBI Taxonomy" id="3133175"/>
    <lineage>
        <taxon>Bacteria</taxon>
        <taxon>Bacillati</taxon>
        <taxon>Bacillota</taxon>
        <taxon>Clostridia</taxon>
        <taxon>Lachnospirales</taxon>
        <taxon>Lachnospiraceae</taxon>
        <taxon>Blautia</taxon>
    </lineage>
</organism>
<keyword evidence="2" id="KW-0808">Transferase</keyword>
<proteinExistence type="predicted"/>
<name>A0ABV1DVL9_9FIRM</name>
<dbReference type="NCBIfam" id="TIGR04416">
    <property type="entry name" value="group_II_RT_mat"/>
    <property type="match status" value="1"/>
</dbReference>
<dbReference type="RefSeq" id="WP_198135805.1">
    <property type="nucleotide sequence ID" value="NZ_JBBMFP010000055.1"/>
</dbReference>
<evidence type="ECO:0000313" key="3">
    <source>
        <dbReference type="Proteomes" id="UP001457898"/>
    </source>
</evidence>